<evidence type="ECO:0000313" key="1">
    <source>
        <dbReference type="EnsemblMetazoa" id="PPA27454.1"/>
    </source>
</evidence>
<protein>
    <submittedName>
        <fullName evidence="1">Uncharacterized protein</fullName>
    </submittedName>
</protein>
<dbReference type="AlphaFoldDB" id="A0A2A6CLI6"/>
<evidence type="ECO:0000313" key="2">
    <source>
        <dbReference type="Proteomes" id="UP000005239"/>
    </source>
</evidence>
<reference evidence="1" key="2">
    <citation type="submission" date="2022-06" db="UniProtKB">
        <authorList>
            <consortium name="EnsemblMetazoa"/>
        </authorList>
    </citation>
    <scope>IDENTIFICATION</scope>
    <source>
        <strain evidence="1">PS312</strain>
    </source>
</reference>
<dbReference type="Gene3D" id="3.40.50.300">
    <property type="entry name" value="P-loop containing nucleotide triphosphate hydrolases"/>
    <property type="match status" value="1"/>
</dbReference>
<dbReference type="InterPro" id="IPR027417">
    <property type="entry name" value="P-loop_NTPase"/>
</dbReference>
<dbReference type="EnsemblMetazoa" id="PPA27454.1">
    <property type="protein sequence ID" value="PPA27454.1"/>
    <property type="gene ID" value="WBGene00117008"/>
</dbReference>
<organism evidence="1 2">
    <name type="scientific">Pristionchus pacificus</name>
    <name type="common">Parasitic nematode worm</name>
    <dbReference type="NCBI Taxonomy" id="54126"/>
    <lineage>
        <taxon>Eukaryota</taxon>
        <taxon>Metazoa</taxon>
        <taxon>Ecdysozoa</taxon>
        <taxon>Nematoda</taxon>
        <taxon>Chromadorea</taxon>
        <taxon>Rhabditida</taxon>
        <taxon>Rhabditina</taxon>
        <taxon>Diplogasteromorpha</taxon>
        <taxon>Diplogasteroidea</taxon>
        <taxon>Neodiplogasteridae</taxon>
        <taxon>Pristionchus</taxon>
    </lineage>
</organism>
<accession>A0A2A6CLI6</accession>
<name>A0A2A6CLI6_PRIPA</name>
<proteinExistence type="predicted"/>
<keyword evidence="2" id="KW-1185">Reference proteome</keyword>
<gene>
    <name evidence="1" type="primary">WBGene00117008</name>
</gene>
<dbReference type="Proteomes" id="UP000005239">
    <property type="component" value="Unassembled WGS sequence"/>
</dbReference>
<accession>A0A8R1UGI4</accession>
<reference evidence="2" key="1">
    <citation type="journal article" date="2008" name="Nat. Genet.">
        <title>The Pristionchus pacificus genome provides a unique perspective on nematode lifestyle and parasitism.</title>
        <authorList>
            <person name="Dieterich C."/>
            <person name="Clifton S.W."/>
            <person name="Schuster L.N."/>
            <person name="Chinwalla A."/>
            <person name="Delehaunty K."/>
            <person name="Dinkelacker I."/>
            <person name="Fulton L."/>
            <person name="Fulton R."/>
            <person name="Godfrey J."/>
            <person name="Minx P."/>
            <person name="Mitreva M."/>
            <person name="Roeseler W."/>
            <person name="Tian H."/>
            <person name="Witte H."/>
            <person name="Yang S.P."/>
            <person name="Wilson R.K."/>
            <person name="Sommer R.J."/>
        </authorList>
    </citation>
    <scope>NUCLEOTIDE SEQUENCE [LARGE SCALE GENOMIC DNA]</scope>
    <source>
        <strain evidence="2">PS312</strain>
    </source>
</reference>
<sequence length="277" mass="31139">MIKIVDIPLDLSVNGGQVIHQTFSNILPSSQVDDVTNIKEDELKFEYAVPDEINLEVEGRMKKKVKIGEQQKIAIRAGLDLKRAIVNVQSCYGSGKTMTLALLTARAVVHQFANRIVVLTAVTNSGVSQAINSVLQMADFRQDIIPLRFVRDNGAMENPTEADVIRILENLEETDGMEMTLRELSNLREFLDRGKQMLHLTNDNSLVDIPINDQESYKIAETRCSHIVHGIIKTMLRAIHLAFGDVHSFILKDVSDVYVESTKVRHRAHTREPTVVQ</sequence>
<dbReference type="SUPFAM" id="SSF52540">
    <property type="entry name" value="P-loop containing nucleoside triphosphate hydrolases"/>
    <property type="match status" value="1"/>
</dbReference>